<reference evidence="16" key="2">
    <citation type="submission" date="2024-08" db="UniProtKB">
        <authorList>
            <consortium name="EnsemblMetazoa"/>
        </authorList>
    </citation>
    <scope>IDENTIFICATION</scope>
</reference>
<keyword evidence="8" id="KW-0067">ATP-binding</keyword>
<evidence type="ECO:0000256" key="2">
    <source>
        <dbReference type="ARBA" id="ARBA00022473"/>
    </source>
</evidence>
<dbReference type="GO" id="GO:0003676">
    <property type="term" value="F:nucleic acid binding"/>
    <property type="evidence" value="ECO:0007669"/>
    <property type="project" value="InterPro"/>
</dbReference>
<keyword evidence="6" id="KW-0378">Hydrolase</keyword>
<feature type="domain" description="Tudor" evidence="14">
    <location>
        <begin position="1401"/>
        <end position="1459"/>
    </location>
</feature>
<keyword evidence="3" id="KW-0677">Repeat</keyword>
<feature type="compositionally biased region" description="Basic and acidic residues" evidence="13">
    <location>
        <begin position="534"/>
        <end position="544"/>
    </location>
</feature>
<dbReference type="SUPFAM" id="SSF63748">
    <property type="entry name" value="Tudor/PWWP/MBT"/>
    <property type="match status" value="2"/>
</dbReference>
<evidence type="ECO:0000256" key="7">
    <source>
        <dbReference type="ARBA" id="ARBA00022806"/>
    </source>
</evidence>
<evidence type="ECO:0000256" key="4">
    <source>
        <dbReference type="ARBA" id="ARBA00022741"/>
    </source>
</evidence>
<keyword evidence="10" id="KW-0943">RNA-mediated gene silencing</keyword>
<protein>
    <recommendedName>
        <fullName evidence="1">RNA helicase</fullName>
        <ecNumber evidence="1">3.6.4.13</ecNumber>
    </recommendedName>
</protein>
<dbReference type="GO" id="GO:0005524">
    <property type="term" value="F:ATP binding"/>
    <property type="evidence" value="ECO:0007669"/>
    <property type="project" value="UniProtKB-KW"/>
</dbReference>
<keyword evidence="9" id="KW-0744">Spermatogenesis</keyword>
<dbReference type="Pfam" id="PF00567">
    <property type="entry name" value="TUDOR"/>
    <property type="match status" value="2"/>
</dbReference>
<accession>A0AAR5PUP9</accession>
<feature type="domain" description="CS" evidence="15">
    <location>
        <begin position="1647"/>
        <end position="1732"/>
    </location>
</feature>
<dbReference type="EnsemblMetazoa" id="XM_019909098.1">
    <property type="protein sequence ID" value="XP_019764657.1"/>
    <property type="gene ID" value="LOC109540657"/>
</dbReference>
<dbReference type="SUPFAM" id="SSF52540">
    <property type="entry name" value="P-loop containing nucleoside triphosphate hydrolases"/>
    <property type="match status" value="2"/>
</dbReference>
<dbReference type="InterPro" id="IPR002999">
    <property type="entry name" value="Tudor"/>
</dbReference>
<dbReference type="PROSITE" id="PS51203">
    <property type="entry name" value="CS"/>
    <property type="match status" value="1"/>
</dbReference>
<dbReference type="SUPFAM" id="SSF49764">
    <property type="entry name" value="HSP20-like chaperones"/>
    <property type="match status" value="1"/>
</dbReference>
<dbReference type="GO" id="GO:0007283">
    <property type="term" value="P:spermatogenesis"/>
    <property type="evidence" value="ECO:0007669"/>
    <property type="project" value="UniProtKB-KW"/>
</dbReference>
<feature type="region of interest" description="Disordered" evidence="13">
    <location>
        <begin position="480"/>
        <end position="505"/>
    </location>
</feature>
<dbReference type="EnsemblMetazoa" id="XM_019909097.1">
    <property type="protein sequence ID" value="XP_019764656.1"/>
    <property type="gene ID" value="LOC109540657"/>
</dbReference>
<dbReference type="InterPro" id="IPR011545">
    <property type="entry name" value="DEAD/DEAH_box_helicase_dom"/>
</dbReference>
<evidence type="ECO:0000313" key="16">
    <source>
        <dbReference type="EnsemblMetazoa" id="XP_019764657.1"/>
    </source>
</evidence>
<feature type="region of interest" description="Disordered" evidence="13">
    <location>
        <begin position="415"/>
        <end position="465"/>
    </location>
</feature>
<dbReference type="Gene3D" id="2.60.40.790">
    <property type="match status" value="1"/>
</dbReference>
<keyword evidence="7" id="KW-0347">Helicase</keyword>
<feature type="compositionally biased region" description="Polar residues" evidence="13">
    <location>
        <begin position="415"/>
        <end position="437"/>
    </location>
</feature>
<reference evidence="17" key="1">
    <citation type="journal article" date="2013" name="Genome Biol.">
        <title>Draft genome of the mountain pine beetle, Dendroctonus ponderosae Hopkins, a major forest pest.</title>
        <authorList>
            <person name="Keeling C.I."/>
            <person name="Yuen M.M."/>
            <person name="Liao N.Y."/>
            <person name="Docking T.R."/>
            <person name="Chan S.K."/>
            <person name="Taylor G.A."/>
            <person name="Palmquist D.L."/>
            <person name="Jackman S.D."/>
            <person name="Nguyen A."/>
            <person name="Li M."/>
            <person name="Henderson H."/>
            <person name="Janes J.K."/>
            <person name="Zhao Y."/>
            <person name="Pandoh P."/>
            <person name="Moore R."/>
            <person name="Sperling F.A."/>
            <person name="Huber D.P."/>
            <person name="Birol I."/>
            <person name="Jones S.J."/>
            <person name="Bohlmann J."/>
        </authorList>
    </citation>
    <scope>NUCLEOTIDE SEQUENCE</scope>
</reference>
<feature type="compositionally biased region" description="Polar residues" evidence="13">
    <location>
        <begin position="485"/>
        <end position="505"/>
    </location>
</feature>
<dbReference type="GO" id="GO:0031047">
    <property type="term" value="P:regulatory ncRNA-mediated gene silencing"/>
    <property type="evidence" value="ECO:0007669"/>
    <property type="project" value="UniProtKB-KW"/>
</dbReference>
<dbReference type="KEGG" id="dpa:109540657"/>
<evidence type="ECO:0000259" key="15">
    <source>
        <dbReference type="PROSITE" id="PS51203"/>
    </source>
</evidence>
<name>A0AAR5PUP9_DENPD</name>
<dbReference type="InterPro" id="IPR007052">
    <property type="entry name" value="CS_dom"/>
</dbReference>
<dbReference type="PANTHER" id="PTHR22655:SF2">
    <property type="entry name" value="ATP-DEPENDENT RNA HELICASE TDRD12-RELATED"/>
    <property type="match status" value="1"/>
</dbReference>
<evidence type="ECO:0000313" key="17">
    <source>
        <dbReference type="Proteomes" id="UP000019118"/>
    </source>
</evidence>
<evidence type="ECO:0000256" key="3">
    <source>
        <dbReference type="ARBA" id="ARBA00022737"/>
    </source>
</evidence>
<evidence type="ECO:0000259" key="14">
    <source>
        <dbReference type="PROSITE" id="PS50304"/>
    </source>
</evidence>
<dbReference type="GO" id="GO:0003724">
    <property type="term" value="F:RNA helicase activity"/>
    <property type="evidence" value="ECO:0007669"/>
    <property type="project" value="UniProtKB-EC"/>
</dbReference>
<dbReference type="Pfam" id="PF00270">
    <property type="entry name" value="DEAD"/>
    <property type="match status" value="1"/>
</dbReference>
<evidence type="ECO:0000256" key="12">
    <source>
        <dbReference type="ARBA" id="ARBA00047984"/>
    </source>
</evidence>
<keyword evidence="4" id="KW-0547">Nucleotide-binding</keyword>
<proteinExistence type="predicted"/>
<dbReference type="GO" id="GO:0051321">
    <property type="term" value="P:meiotic cell cycle"/>
    <property type="evidence" value="ECO:0007669"/>
    <property type="project" value="UniProtKB-KW"/>
</dbReference>
<dbReference type="Gene3D" id="2.30.30.140">
    <property type="match status" value="2"/>
</dbReference>
<feature type="region of interest" description="Disordered" evidence="13">
    <location>
        <begin position="264"/>
        <end position="292"/>
    </location>
</feature>
<dbReference type="InterPro" id="IPR008978">
    <property type="entry name" value="HSP20-like_chaperone"/>
</dbReference>
<keyword evidence="2" id="KW-0217">Developmental protein</keyword>
<feature type="region of interest" description="Disordered" evidence="13">
    <location>
        <begin position="366"/>
        <end position="395"/>
    </location>
</feature>
<feature type="compositionally biased region" description="Low complexity" evidence="13">
    <location>
        <begin position="279"/>
        <end position="289"/>
    </location>
</feature>
<evidence type="ECO:0000256" key="1">
    <source>
        <dbReference type="ARBA" id="ARBA00012552"/>
    </source>
</evidence>
<evidence type="ECO:0000256" key="5">
    <source>
        <dbReference type="ARBA" id="ARBA00022782"/>
    </source>
</evidence>
<dbReference type="PROSITE" id="PS50304">
    <property type="entry name" value="TUDOR"/>
    <property type="match status" value="1"/>
</dbReference>
<dbReference type="Proteomes" id="UP000019118">
    <property type="component" value="Unassembled WGS sequence"/>
</dbReference>
<evidence type="ECO:0000256" key="8">
    <source>
        <dbReference type="ARBA" id="ARBA00022840"/>
    </source>
</evidence>
<dbReference type="Gene3D" id="2.40.50.90">
    <property type="match status" value="1"/>
</dbReference>
<keyword evidence="11" id="KW-0469">Meiosis</keyword>
<dbReference type="GO" id="GO:0016787">
    <property type="term" value="F:hydrolase activity"/>
    <property type="evidence" value="ECO:0007669"/>
    <property type="project" value="UniProtKB-KW"/>
</dbReference>
<feature type="compositionally biased region" description="Polar residues" evidence="13">
    <location>
        <begin position="524"/>
        <end position="533"/>
    </location>
</feature>
<evidence type="ECO:0000256" key="11">
    <source>
        <dbReference type="ARBA" id="ARBA00023254"/>
    </source>
</evidence>
<dbReference type="GO" id="GO:0042078">
    <property type="term" value="P:germ-line stem cell division"/>
    <property type="evidence" value="ECO:0007669"/>
    <property type="project" value="TreeGrafter"/>
</dbReference>
<evidence type="ECO:0000256" key="13">
    <source>
        <dbReference type="SAM" id="MobiDB-lite"/>
    </source>
</evidence>
<dbReference type="GO" id="GO:0005737">
    <property type="term" value="C:cytoplasm"/>
    <property type="evidence" value="ECO:0007669"/>
    <property type="project" value="UniProtKB-ARBA"/>
</dbReference>
<dbReference type="InterPro" id="IPR035437">
    <property type="entry name" value="SNase_OB-fold_sf"/>
</dbReference>
<keyword evidence="17" id="KW-1185">Reference proteome</keyword>
<organism evidence="16 17">
    <name type="scientific">Dendroctonus ponderosae</name>
    <name type="common">Mountain pine beetle</name>
    <dbReference type="NCBI Taxonomy" id="77166"/>
    <lineage>
        <taxon>Eukaryota</taxon>
        <taxon>Metazoa</taxon>
        <taxon>Ecdysozoa</taxon>
        <taxon>Arthropoda</taxon>
        <taxon>Hexapoda</taxon>
        <taxon>Insecta</taxon>
        <taxon>Pterygota</taxon>
        <taxon>Neoptera</taxon>
        <taxon>Endopterygota</taxon>
        <taxon>Coleoptera</taxon>
        <taxon>Polyphaga</taxon>
        <taxon>Cucujiformia</taxon>
        <taxon>Curculionidae</taxon>
        <taxon>Scolytinae</taxon>
        <taxon>Dendroctonus</taxon>
    </lineage>
</organism>
<dbReference type="EC" id="3.6.4.13" evidence="1"/>
<dbReference type="GeneID" id="109540657"/>
<comment type="catalytic activity">
    <reaction evidence="12">
        <text>ATP + H2O = ADP + phosphate + H(+)</text>
        <dbReference type="Rhea" id="RHEA:13065"/>
        <dbReference type="ChEBI" id="CHEBI:15377"/>
        <dbReference type="ChEBI" id="CHEBI:15378"/>
        <dbReference type="ChEBI" id="CHEBI:30616"/>
        <dbReference type="ChEBI" id="CHEBI:43474"/>
        <dbReference type="ChEBI" id="CHEBI:456216"/>
        <dbReference type="EC" id="3.6.4.13"/>
    </reaction>
</comment>
<dbReference type="InterPro" id="IPR027417">
    <property type="entry name" value="P-loop_NTPase"/>
</dbReference>
<dbReference type="Gene3D" id="3.40.50.300">
    <property type="entry name" value="P-loop containing nucleotide triphosphate hydrolases"/>
    <property type="match status" value="2"/>
</dbReference>
<evidence type="ECO:0000256" key="10">
    <source>
        <dbReference type="ARBA" id="ARBA00023158"/>
    </source>
</evidence>
<feature type="region of interest" description="Disordered" evidence="13">
    <location>
        <begin position="524"/>
        <end position="544"/>
    </location>
</feature>
<evidence type="ECO:0000256" key="6">
    <source>
        <dbReference type="ARBA" id="ARBA00022801"/>
    </source>
</evidence>
<evidence type="ECO:0000256" key="9">
    <source>
        <dbReference type="ARBA" id="ARBA00022871"/>
    </source>
</evidence>
<keyword evidence="5" id="KW-0221">Differentiation</keyword>
<sequence length="1799" mass="205598">MTTVQVELLNFIAPHIFYVTTELIGNSRANFLSDVSARIRKQHQGALLSVGSDEIVGVIHEPGFARAVIVDSSNSENNSNNIFFCWLVDHAQLIKTNTIFKLPLEIQKATARCKAASLNNICYLEDHLDFRTTKFARSVPSIAPSAGVIECCLDLLSNYDKLELEVVENFENMLIGELIIYHNGAVYRLSEELCKKQLATINDLLFQNLKHSTKEYIKTHIAAIQQTSKIAQKRLSQSPSSVPNVNSTIIDKLSELELEEMDRRSLTPLENGRRRKLLSRSPALSTSSSDTEQTVKNVAINPINIEKPLDEANCAHAETKPKNLPYRLKLLLEEKKCTKKCEGSEVKEIKKPDIRKKLIAATKYERNEQNSITSQKEAEAIIDDPQKSVPKPLEKRPVDIRKKLILCQKSKQRTSTCVGKSEQDSNNKQFDSSSTFEEPTGMDSKSENSVSSAEMIPEQSRKCPNLFPAGMERRIEVSKTKIKTSETVPSTRTNSSATEKNNTIRSASDDDCLTIKVPLKSQSATDDQLSVTEAESKTDDNHKSNLYEPANIFTKQDFCKLVSGCTCVKCRIDLEDDDWDVPLSFETPSDELTIHSKSKEKIIKPPLLLKSESEVCAVKESQILAIDYKGMSSMQKAMCRKLLVHGDSIPIPIKHVANINIHADIYKNISKINYKESKRIQMYAFPSITRNQNVIMINDSQSGKTMAYLPILISFIMEKEERYSKLNKMGGGPIVVIMCSNSKKCEEIYDLTWLILGKQNRRISLVTYPGYGNISNIDVLITMPTVLSSLISTKATNFKRLCHLALEDADVMLKDQTKLIKKFINYSNQVLENRNCPKSIQLIMCARHWTPEIENMLLSLNKIPIVCIGNHLEAALYGKMKFTMQFLEASCKEQFMHNLLKDTFKFTKSVIICNRDEIDDVQTFLMLKGIEFTSFSGITQHEDILYLEKLWTNKYPGDFSVLLCTDDIYNIITITNAHMLIHFSLPYSWSQFIRRFSCLLENIQSPLDTKERKIEISSFVLIDENCEARMSKFRNFIKIAGLEKALPEEIQAYFQGLENQEQNNRADRNLELCGTIKLFGKCESLHCKNRHVLRKDLDISDLLPQKGILKFKIVKMITAASCSIKLLEHLDLEGKSVQNFEDLTDQITNALNQLPDCHHVTVPVISHLYLYKDKDKYSRCRLVEVNESALVYLLDKGIYCTSALNGLFKMPEELKKMPPQCYEVQLANLIPPFEDKRFSRLARKKAQMLVDQNCNDVVMMGTVVLQTAMTFWIDDVYEYRVMHDKKLPFIGFQLTRELIKQGLAIKSRDSLERLYQLCKTAQIDLPDYKIIRPVVKNVKVDQVKPNWAFLDLEAIHEVIFTFARSPLEFYVRQNKFTKELEHLEENIQIEIRKPFYPILKDVSIGKCCLLRDEVNGQYARGYILKILGDKAEILSVDYGDVVEQEISVLKHITNDLILKLPFQSIQCSMYGVKPLGTEWCDEATDLLYRMAYTEDEETLRPLFVKIDSKQENSVVKNQRSYSTIVKDGLYGRVLINQLLVDCGFALSNDQEIQDFDLPEVKYSDDEEDDDIEEIERNDLVDDINSVPCPDNGGDLDLDAFDCEVFNLVDFMIDMKLPVKKLNTTDKAQSSAVSNQLPAIKAVPAVDYLTPEVYWSQTKSQIKLSIRICDVKNVEMFVKHNKSFQFRTEKEKEYLLNLLLFDKVKKSIEYAILGSEVRVCLTKMKESEWPRLLYSEEKVLKIYYDISAINIEEDVEESKYRPLDLNISDSSSDEDEAGPYYFVCSDLDSDYDFDIPNDDA</sequence>
<dbReference type="PANTHER" id="PTHR22655">
    <property type="entry name" value="ATP-DEPENDENT RNA HELICASE TDRD12-RELATED"/>
    <property type="match status" value="1"/>
</dbReference>